<comment type="caution">
    <text evidence="1">The sequence shown here is derived from an EMBL/GenBank/DDBJ whole genome shotgun (WGS) entry which is preliminary data.</text>
</comment>
<evidence type="ECO:0000313" key="1">
    <source>
        <dbReference type="EMBL" id="MBL7629164.1"/>
    </source>
</evidence>
<feature type="non-terminal residue" evidence="1">
    <location>
        <position position="1"/>
    </location>
</feature>
<dbReference type="AlphaFoldDB" id="A0A937RHY1"/>
<gene>
    <name evidence="1" type="ORF">I7412_18755</name>
</gene>
<organism evidence="1 2">
    <name type="scientific">Frankia nepalensis</name>
    <dbReference type="NCBI Taxonomy" id="1836974"/>
    <lineage>
        <taxon>Bacteria</taxon>
        <taxon>Bacillati</taxon>
        <taxon>Actinomycetota</taxon>
        <taxon>Actinomycetes</taxon>
        <taxon>Frankiales</taxon>
        <taxon>Frankiaceae</taxon>
        <taxon>Frankia</taxon>
    </lineage>
</organism>
<keyword evidence="2" id="KW-1185">Reference proteome</keyword>
<dbReference type="EMBL" id="JAEACQ010000217">
    <property type="protein sequence ID" value="MBL7629164.1"/>
    <property type="molecule type" value="Genomic_DNA"/>
</dbReference>
<name>A0A937RHY1_9ACTN</name>
<accession>A0A937RHY1</accession>
<evidence type="ECO:0000313" key="2">
    <source>
        <dbReference type="Proteomes" id="UP000604475"/>
    </source>
</evidence>
<reference evidence="1" key="1">
    <citation type="submission" date="2020-12" db="EMBL/GenBank/DDBJ databases">
        <title>Genomic characterization of non-nitrogen-fixing Frankia strains.</title>
        <authorList>
            <person name="Carlos-Shanley C."/>
            <person name="Guerra T."/>
            <person name="Hahn D."/>
        </authorList>
    </citation>
    <scope>NUCLEOTIDE SEQUENCE</scope>
    <source>
        <strain evidence="1">CN6</strain>
    </source>
</reference>
<sequence>SSAAAVAVALEALAGGWAGVLSGGHAGGWGPLAGLAARAGLPAAGPLLMPPIGPIG</sequence>
<proteinExistence type="predicted"/>
<dbReference type="Proteomes" id="UP000604475">
    <property type="component" value="Unassembled WGS sequence"/>
</dbReference>
<protein>
    <submittedName>
        <fullName evidence="1">Uncharacterized protein</fullName>
    </submittedName>
</protein>